<keyword evidence="1" id="KW-1133">Transmembrane helix</keyword>
<evidence type="ECO:0000313" key="2">
    <source>
        <dbReference type="EMBL" id="KAI3544354.1"/>
    </source>
</evidence>
<dbReference type="EMBL" id="SDAQ01000067">
    <property type="protein sequence ID" value="KAI3544354.1"/>
    <property type="molecule type" value="Genomic_DNA"/>
</dbReference>
<name>A0A9P9XAG9_9PEZI</name>
<evidence type="ECO:0000313" key="3">
    <source>
        <dbReference type="Proteomes" id="UP001056436"/>
    </source>
</evidence>
<organism evidence="2 3">
    <name type="scientific">Colletotrichum abscissum</name>
    <dbReference type="NCBI Taxonomy" id="1671311"/>
    <lineage>
        <taxon>Eukaryota</taxon>
        <taxon>Fungi</taxon>
        <taxon>Dikarya</taxon>
        <taxon>Ascomycota</taxon>
        <taxon>Pezizomycotina</taxon>
        <taxon>Sordariomycetes</taxon>
        <taxon>Hypocreomycetidae</taxon>
        <taxon>Glomerellales</taxon>
        <taxon>Glomerellaceae</taxon>
        <taxon>Colletotrichum</taxon>
        <taxon>Colletotrichum acutatum species complex</taxon>
    </lineage>
</organism>
<keyword evidence="3" id="KW-1185">Reference proteome</keyword>
<accession>A0A9P9XAG9</accession>
<evidence type="ECO:0008006" key="4">
    <source>
        <dbReference type="Google" id="ProtNLM"/>
    </source>
</evidence>
<comment type="caution">
    <text evidence="2">The sequence shown here is derived from an EMBL/GenBank/DDBJ whole genome shotgun (WGS) entry which is preliminary data.</text>
</comment>
<keyword evidence="1" id="KW-0472">Membrane</keyword>
<feature type="transmembrane region" description="Helical" evidence="1">
    <location>
        <begin position="44"/>
        <end position="66"/>
    </location>
</feature>
<evidence type="ECO:0000256" key="1">
    <source>
        <dbReference type="SAM" id="Phobius"/>
    </source>
</evidence>
<reference evidence="2" key="1">
    <citation type="submission" date="2019-01" db="EMBL/GenBank/DDBJ databases">
        <title>Colletotrichum abscissum LGMF1257.</title>
        <authorList>
            <person name="Baroncelli R."/>
        </authorList>
    </citation>
    <scope>NUCLEOTIDE SEQUENCE</scope>
    <source>
        <strain evidence="2">Ca142</strain>
    </source>
</reference>
<sequence>MYEGRFGLGKGGRPECSVCHGGTTSAVSQVKVCLGLGLVIRWWWWWWLCWWWLSGLSGFLLSWFVARSNPAAASSGINCRRKDNAKRGGCCVSVRSTVCSSVHGEIPRSSEGV</sequence>
<dbReference type="Proteomes" id="UP001056436">
    <property type="component" value="Unassembled WGS sequence"/>
</dbReference>
<dbReference type="AlphaFoldDB" id="A0A9P9XAG9"/>
<dbReference type="OrthoDB" id="10442018at2759"/>
<protein>
    <recommendedName>
        <fullName evidence="4">Transmembrane protein</fullName>
    </recommendedName>
</protein>
<keyword evidence="1" id="KW-0812">Transmembrane</keyword>
<gene>
    <name evidence="2" type="ORF">CABS02_09756</name>
</gene>
<proteinExistence type="predicted"/>